<dbReference type="CDD" id="cd02972">
    <property type="entry name" value="DsbA_family"/>
    <property type="match status" value="1"/>
</dbReference>
<dbReference type="Gene3D" id="3.40.30.10">
    <property type="entry name" value="Glutaredoxin"/>
    <property type="match status" value="1"/>
</dbReference>
<keyword evidence="1" id="KW-1133">Transmembrane helix</keyword>
<evidence type="ECO:0000313" key="4">
    <source>
        <dbReference type="Proteomes" id="UP000254118"/>
    </source>
</evidence>
<dbReference type="EMBL" id="UFYA01000001">
    <property type="protein sequence ID" value="STD09297.1"/>
    <property type="molecule type" value="Genomic_DNA"/>
</dbReference>
<evidence type="ECO:0000259" key="2">
    <source>
        <dbReference type="Pfam" id="PF13462"/>
    </source>
</evidence>
<keyword evidence="1" id="KW-0812">Transmembrane</keyword>
<gene>
    <name evidence="3" type="ORF">NCTC7915_01177</name>
</gene>
<comment type="caution">
    <text evidence="3">The sequence shown here is derived from an EMBL/GenBank/DDBJ whole genome shotgun (WGS) entry which is preliminary data.</text>
</comment>
<name>A0AA46BNA3_9MICO</name>
<accession>A0AA46BNA3</accession>
<proteinExistence type="predicted"/>
<feature type="domain" description="Thioredoxin-like fold" evidence="2">
    <location>
        <begin position="80"/>
        <end position="239"/>
    </location>
</feature>
<dbReference type="Proteomes" id="UP000254118">
    <property type="component" value="Unassembled WGS sequence"/>
</dbReference>
<evidence type="ECO:0000256" key="1">
    <source>
        <dbReference type="SAM" id="Phobius"/>
    </source>
</evidence>
<dbReference type="GO" id="GO:0016853">
    <property type="term" value="F:isomerase activity"/>
    <property type="evidence" value="ECO:0007669"/>
    <property type="project" value="UniProtKB-KW"/>
</dbReference>
<dbReference type="InterPro" id="IPR036249">
    <property type="entry name" value="Thioredoxin-like_sf"/>
</dbReference>
<dbReference type="SUPFAM" id="SSF52833">
    <property type="entry name" value="Thioredoxin-like"/>
    <property type="match status" value="1"/>
</dbReference>
<dbReference type="RefSeq" id="WP_115030555.1">
    <property type="nucleotide sequence ID" value="NZ_UFYA01000001.1"/>
</dbReference>
<organism evidence="3 4">
    <name type="scientific">Dermatophilus congolensis</name>
    <dbReference type="NCBI Taxonomy" id="1863"/>
    <lineage>
        <taxon>Bacteria</taxon>
        <taxon>Bacillati</taxon>
        <taxon>Actinomycetota</taxon>
        <taxon>Actinomycetes</taxon>
        <taxon>Micrococcales</taxon>
        <taxon>Dermatophilaceae</taxon>
        <taxon>Dermatophilus</taxon>
    </lineage>
</organism>
<dbReference type="AlphaFoldDB" id="A0AA46BNA3"/>
<reference evidence="3 4" key="1">
    <citation type="submission" date="2018-06" db="EMBL/GenBank/DDBJ databases">
        <authorList>
            <consortium name="Pathogen Informatics"/>
            <person name="Doyle S."/>
        </authorList>
    </citation>
    <scope>NUCLEOTIDE SEQUENCE [LARGE SCALE GENOMIC DNA]</scope>
    <source>
        <strain evidence="3 4">NCTC7915</strain>
    </source>
</reference>
<dbReference type="InterPro" id="IPR012336">
    <property type="entry name" value="Thioredoxin-like_fold"/>
</dbReference>
<protein>
    <submittedName>
        <fullName evidence="3">Protein-disulfide isomerase</fullName>
    </submittedName>
</protein>
<dbReference type="Pfam" id="PF13462">
    <property type="entry name" value="Thioredoxin_4"/>
    <property type="match status" value="1"/>
</dbReference>
<keyword evidence="3" id="KW-0413">Isomerase</keyword>
<feature type="transmembrane region" description="Helical" evidence="1">
    <location>
        <begin position="27"/>
        <end position="48"/>
    </location>
</feature>
<sequence>MASKQPSSSRAEKIAAAAPKKSKATPVIAAVIVVAVVAGVAWAIFAGMQSNSSDSSASYPIPKGIEGPAGGVVVNADKANPKAPTLDIYEDPQCPACAFAEKALGPAVAQIRDAGSAKVTYHVKTFLDDNLRNDSSKRAGNALMCSVDAGKFVQYHDTLFAEKNRPVEEGQGWTDAQLQQYATDSGISGNELQTWKSCFSDDRYGKYLKAVEERTSRDDKIAGTPTYRLNGKDFELKQTTTGEDLINAVTAAGGKPAGTKPTN</sequence>
<evidence type="ECO:0000313" key="3">
    <source>
        <dbReference type="EMBL" id="STD09297.1"/>
    </source>
</evidence>
<keyword evidence="1" id="KW-0472">Membrane</keyword>